<evidence type="ECO:0000313" key="2">
    <source>
        <dbReference type="EMBL" id="EEC95504.1"/>
    </source>
</evidence>
<organism evidence="2 3">
    <name type="scientific">Parabacteroides johnsonii DSM 18315</name>
    <dbReference type="NCBI Taxonomy" id="537006"/>
    <lineage>
        <taxon>Bacteria</taxon>
        <taxon>Pseudomonadati</taxon>
        <taxon>Bacteroidota</taxon>
        <taxon>Bacteroidia</taxon>
        <taxon>Bacteroidales</taxon>
        <taxon>Tannerellaceae</taxon>
        <taxon>Parabacteroides</taxon>
    </lineage>
</organism>
<protein>
    <submittedName>
        <fullName evidence="2">Tat pathway signal sequence domain protein</fullName>
    </submittedName>
</protein>
<evidence type="ECO:0000313" key="3">
    <source>
        <dbReference type="Proteomes" id="UP000005510"/>
    </source>
</evidence>
<dbReference type="PROSITE" id="PS51257">
    <property type="entry name" value="PROKAR_LIPOPROTEIN"/>
    <property type="match status" value="1"/>
</dbReference>
<dbReference type="Proteomes" id="UP000005510">
    <property type="component" value="Unassembled WGS sequence"/>
</dbReference>
<sequence length="63" mass="6245">MALNRRNFLRTTLAGAAVAAGSSAFAACGGKAASTEGCPTEKGSCPNSKAELKISFQEGIAPG</sequence>
<dbReference type="AlphaFoldDB" id="B7BDJ3"/>
<gene>
    <name evidence="2" type="ORF">PRABACTJOHN_03116</name>
</gene>
<dbReference type="EMBL" id="ABYH01000336">
    <property type="protein sequence ID" value="EEC95504.1"/>
    <property type="molecule type" value="Genomic_DNA"/>
</dbReference>
<feature type="chain" id="PRO_5002854266" evidence="1">
    <location>
        <begin position="27"/>
        <end position="63"/>
    </location>
</feature>
<evidence type="ECO:0000256" key="1">
    <source>
        <dbReference type="SAM" id="SignalP"/>
    </source>
</evidence>
<name>B7BDJ3_9BACT</name>
<reference evidence="2 3" key="1">
    <citation type="submission" date="2008-10" db="EMBL/GenBank/DDBJ databases">
        <title>Draft genome sequence of Parabacteroides johnsonii (DSM 18315).</title>
        <authorList>
            <person name="Sudarsanam P."/>
            <person name="Ley R."/>
            <person name="Guruge J."/>
            <person name="Turnbaugh P.J."/>
            <person name="Mahowald M."/>
            <person name="Liep D."/>
            <person name="Gordon J."/>
        </authorList>
    </citation>
    <scope>NUCLEOTIDE SEQUENCE [LARGE SCALE GENOMIC DNA]</scope>
    <source>
        <strain evidence="2 3">DSM 18315</strain>
    </source>
</reference>
<accession>B7BDJ3</accession>
<dbReference type="HOGENOM" id="CLU_2909492_0_0_10"/>
<feature type="non-terminal residue" evidence="2">
    <location>
        <position position="63"/>
    </location>
</feature>
<feature type="signal peptide" evidence="1">
    <location>
        <begin position="1"/>
        <end position="26"/>
    </location>
</feature>
<proteinExistence type="predicted"/>
<dbReference type="STRING" id="537006.PRABACTJOHN_03116"/>
<dbReference type="InterPro" id="IPR006311">
    <property type="entry name" value="TAT_signal"/>
</dbReference>
<dbReference type="PROSITE" id="PS51318">
    <property type="entry name" value="TAT"/>
    <property type="match status" value="1"/>
</dbReference>
<comment type="caution">
    <text evidence="2">The sequence shown here is derived from an EMBL/GenBank/DDBJ whole genome shotgun (WGS) entry which is preliminary data.</text>
</comment>
<keyword evidence="1" id="KW-0732">Signal</keyword>
<reference evidence="2 3" key="2">
    <citation type="submission" date="2008-10" db="EMBL/GenBank/DDBJ databases">
        <authorList>
            <person name="Fulton L."/>
            <person name="Clifton S."/>
            <person name="Fulton B."/>
            <person name="Xu J."/>
            <person name="Minx P."/>
            <person name="Pepin K.H."/>
            <person name="Johnson M."/>
            <person name="Bhonagiri V."/>
            <person name="Nash W.E."/>
            <person name="Mardis E.R."/>
            <person name="Wilson R.K."/>
        </authorList>
    </citation>
    <scope>NUCLEOTIDE SEQUENCE [LARGE SCALE GENOMIC DNA]</scope>
    <source>
        <strain evidence="2 3">DSM 18315</strain>
    </source>
</reference>